<dbReference type="Pfam" id="PF05853">
    <property type="entry name" value="BKACE"/>
    <property type="match status" value="1"/>
</dbReference>
<keyword evidence="4" id="KW-0862">Zinc</keyword>
<evidence type="ECO:0000256" key="4">
    <source>
        <dbReference type="ARBA" id="ARBA00022833"/>
    </source>
</evidence>
<dbReference type="PANTHER" id="PTHR37418">
    <property type="entry name" value="3-KETO-5-AMINOHEXANOATE CLEAVAGE ENZYME-RELATED"/>
    <property type="match status" value="1"/>
</dbReference>
<name>A0ABT2ZDA0_9RHOB</name>
<dbReference type="InterPro" id="IPR008567">
    <property type="entry name" value="BKACE"/>
</dbReference>
<proteinExistence type="predicted"/>
<evidence type="ECO:0000313" key="5">
    <source>
        <dbReference type="EMBL" id="MCV2869043.1"/>
    </source>
</evidence>
<reference evidence="5 6" key="1">
    <citation type="submission" date="2022-10" db="EMBL/GenBank/DDBJ databases">
        <title>Defluviimonas sp. nov., isolated from ocean surface water.</title>
        <authorList>
            <person name="He W."/>
            <person name="Wang L."/>
            <person name="Zhang D.-F."/>
        </authorList>
    </citation>
    <scope>NUCLEOTIDE SEQUENCE [LARGE SCALE GENOMIC DNA]</scope>
    <source>
        <strain evidence="5 6">WL0002</strain>
    </source>
</reference>
<evidence type="ECO:0000256" key="3">
    <source>
        <dbReference type="ARBA" id="ARBA00022723"/>
    </source>
</evidence>
<dbReference type="RefSeq" id="WP_263734701.1">
    <property type="nucleotide sequence ID" value="NZ_JAOWKY010000002.1"/>
</dbReference>
<organism evidence="5 6">
    <name type="scientific">Albidovulum marisflavi</name>
    <dbReference type="NCBI Taxonomy" id="2984159"/>
    <lineage>
        <taxon>Bacteria</taxon>
        <taxon>Pseudomonadati</taxon>
        <taxon>Pseudomonadota</taxon>
        <taxon>Alphaproteobacteria</taxon>
        <taxon>Rhodobacterales</taxon>
        <taxon>Paracoccaceae</taxon>
        <taxon>Albidovulum</taxon>
    </lineage>
</organism>
<keyword evidence="6" id="KW-1185">Reference proteome</keyword>
<dbReference type="PANTHER" id="PTHR37418:SF2">
    <property type="entry name" value="3-KETO-5-AMINOHEXANOATE CLEAVAGE ENZYME"/>
    <property type="match status" value="1"/>
</dbReference>
<dbReference type="Proteomes" id="UP001652542">
    <property type="component" value="Unassembled WGS sequence"/>
</dbReference>
<evidence type="ECO:0000256" key="1">
    <source>
        <dbReference type="ARBA" id="ARBA00001947"/>
    </source>
</evidence>
<keyword evidence="2" id="KW-0808">Transferase</keyword>
<dbReference type="InterPro" id="IPR013785">
    <property type="entry name" value="Aldolase_TIM"/>
</dbReference>
<evidence type="ECO:0000313" key="6">
    <source>
        <dbReference type="Proteomes" id="UP001652542"/>
    </source>
</evidence>
<sequence length="281" mass="29153">MKKGFLLNVAFTGAVSDKARNPAVPYTTAEIVADSRAAVAAGASVGHFHVRDNAGRACNDPARYADLFAALRDCPDTAEMVIVASTSGRHGQTLEERAAVLSLPPEVRPDMASLTLSSLNFAGGPSINGPDTIRALARSMLKAGVRPELEVFDLGMVAFLHRLIDEGLVEPPYYVNVILGNVAGLQADPLSVGAVLANLPQDAIVSLGGIGSAQGKAHLLALAATDGLRTGVEDNFRLPGQNALASNPDMANFAATLARLAGRTLATPAEARRRLGLANGN</sequence>
<keyword evidence="3" id="KW-0479">Metal-binding</keyword>
<gene>
    <name evidence="5" type="ORF">OEW28_10440</name>
</gene>
<comment type="caution">
    <text evidence="5">The sequence shown here is derived from an EMBL/GenBank/DDBJ whole genome shotgun (WGS) entry which is preliminary data.</text>
</comment>
<comment type="cofactor">
    <cofactor evidence="1">
        <name>Zn(2+)</name>
        <dbReference type="ChEBI" id="CHEBI:29105"/>
    </cofactor>
</comment>
<dbReference type="Gene3D" id="3.20.20.70">
    <property type="entry name" value="Aldolase class I"/>
    <property type="match status" value="1"/>
</dbReference>
<protein>
    <submittedName>
        <fullName evidence="5">3-keto-5-aminohexanoate cleavage protein</fullName>
    </submittedName>
</protein>
<dbReference type="EMBL" id="JAOWKY010000002">
    <property type="protein sequence ID" value="MCV2869043.1"/>
    <property type="molecule type" value="Genomic_DNA"/>
</dbReference>
<accession>A0ABT2ZDA0</accession>
<evidence type="ECO:0000256" key="2">
    <source>
        <dbReference type="ARBA" id="ARBA00022679"/>
    </source>
</evidence>